<dbReference type="Gene3D" id="1.20.1250.20">
    <property type="entry name" value="MFS general substrate transporter like domains"/>
    <property type="match status" value="1"/>
</dbReference>
<dbReference type="InterPro" id="IPR036259">
    <property type="entry name" value="MFS_trans_sf"/>
</dbReference>
<evidence type="ECO:0000256" key="6">
    <source>
        <dbReference type="ARBA" id="ARBA00023136"/>
    </source>
</evidence>
<feature type="transmembrane region" description="Helical" evidence="7">
    <location>
        <begin position="255"/>
        <end position="275"/>
    </location>
</feature>
<evidence type="ECO:0000313" key="9">
    <source>
        <dbReference type="Proteomes" id="UP000192840"/>
    </source>
</evidence>
<feature type="transmembrane region" description="Helical" evidence="7">
    <location>
        <begin position="373"/>
        <end position="392"/>
    </location>
</feature>
<reference evidence="9" key="1">
    <citation type="submission" date="2017-04" db="EMBL/GenBank/DDBJ databases">
        <authorList>
            <person name="Varghese N."/>
            <person name="Submissions S."/>
        </authorList>
    </citation>
    <scope>NUCLEOTIDE SEQUENCE [LARGE SCALE GENOMIC DNA]</scope>
    <source>
        <strain evidence="9">DSM 44073</strain>
    </source>
</reference>
<dbReference type="PANTHER" id="PTHR23513">
    <property type="entry name" value="INTEGRAL MEMBRANE EFFLUX PROTEIN-RELATED"/>
    <property type="match status" value="1"/>
</dbReference>
<dbReference type="SUPFAM" id="SSF103473">
    <property type="entry name" value="MFS general substrate transporter"/>
    <property type="match status" value="1"/>
</dbReference>
<keyword evidence="5 7" id="KW-1133">Transmembrane helix</keyword>
<keyword evidence="6 7" id="KW-0472">Membrane</keyword>
<feature type="transmembrane region" description="Helical" evidence="7">
    <location>
        <begin position="104"/>
        <end position="121"/>
    </location>
</feature>
<dbReference type="AlphaFoldDB" id="A0A1W2DF83"/>
<feature type="transmembrane region" description="Helical" evidence="7">
    <location>
        <begin position="47"/>
        <end position="70"/>
    </location>
</feature>
<keyword evidence="3" id="KW-1003">Cell membrane</keyword>
<organism evidence="8 9">
    <name type="scientific">Lentzea albidocapillata</name>
    <dbReference type="NCBI Taxonomy" id="40571"/>
    <lineage>
        <taxon>Bacteria</taxon>
        <taxon>Bacillati</taxon>
        <taxon>Actinomycetota</taxon>
        <taxon>Actinomycetes</taxon>
        <taxon>Pseudonocardiales</taxon>
        <taxon>Pseudonocardiaceae</taxon>
        <taxon>Lentzea</taxon>
    </lineage>
</organism>
<feature type="transmembrane region" description="Helical" evidence="7">
    <location>
        <begin position="77"/>
        <end position="98"/>
    </location>
</feature>
<evidence type="ECO:0000256" key="4">
    <source>
        <dbReference type="ARBA" id="ARBA00022692"/>
    </source>
</evidence>
<accession>A0A1W2DF83</accession>
<comment type="subcellular location">
    <subcellularLocation>
        <location evidence="1">Cell membrane</location>
        <topology evidence="1">Multi-pass membrane protein</topology>
    </subcellularLocation>
</comment>
<name>A0A1W2DF83_9PSEU</name>
<dbReference type="PANTHER" id="PTHR23513:SF11">
    <property type="entry name" value="STAPHYLOFERRIN A TRANSPORTER"/>
    <property type="match status" value="1"/>
</dbReference>
<keyword evidence="4 7" id="KW-0812">Transmembrane</keyword>
<gene>
    <name evidence="8" type="ORF">SAMN05660733_02962</name>
</gene>
<feature type="transmembrane region" description="Helical" evidence="7">
    <location>
        <begin position="344"/>
        <end position="367"/>
    </location>
</feature>
<evidence type="ECO:0000313" key="8">
    <source>
        <dbReference type="EMBL" id="SMC96141.1"/>
    </source>
</evidence>
<feature type="transmembrane region" description="Helical" evidence="7">
    <location>
        <begin position="287"/>
        <end position="304"/>
    </location>
</feature>
<evidence type="ECO:0000256" key="1">
    <source>
        <dbReference type="ARBA" id="ARBA00004651"/>
    </source>
</evidence>
<feature type="transmembrane region" description="Helical" evidence="7">
    <location>
        <begin position="12"/>
        <end position="35"/>
    </location>
</feature>
<feature type="transmembrane region" description="Helical" evidence="7">
    <location>
        <begin position="163"/>
        <end position="188"/>
    </location>
</feature>
<dbReference type="EMBL" id="FWYC01000007">
    <property type="protein sequence ID" value="SMC96141.1"/>
    <property type="molecule type" value="Genomic_DNA"/>
</dbReference>
<dbReference type="OrthoDB" id="9775268at2"/>
<sequence length="399" mass="41557">MDMFRAMRHQPFRLLWSSVLLVQLGYWFTTIAFQWEVAHLTDNDPMALGLLYFAAFAPYLLFSLPAGALADSRDRRTLLLTALGCSIALATVCVLLALLDAMPIWIVLPLAFLSGCVVTVVSPANQALTASAVPAADLGSAVPVQSMGLNLARIVGPALAGPVLLFSGSAAAFGVYALTCVSAMLLAWRLQVRRVPLPALRESTVRRVMAGIAHARARPPAATALAVVAVTSVFGSAFQSQMPVLGAQVAEDGDAAFLALVVTGGVGSLLGVITVARRREPATLVSASRQLAALGVTAATLGVVHWFPLMMLLVCVAGGLTFSIMTSINTMLQHVVEDGQRGRVLSLYFLCWGGLLPFGGLGIGSLIGAAGAAIAFAVAGVVAAVAGVAIAWRGRRRDV</sequence>
<proteinExistence type="predicted"/>
<evidence type="ECO:0000256" key="2">
    <source>
        <dbReference type="ARBA" id="ARBA00022448"/>
    </source>
</evidence>
<dbReference type="RefSeq" id="WP_030477385.1">
    <property type="nucleotide sequence ID" value="NZ_FWYC01000007.1"/>
</dbReference>
<dbReference type="CDD" id="cd06173">
    <property type="entry name" value="MFS_MefA_like"/>
    <property type="match status" value="1"/>
</dbReference>
<dbReference type="Pfam" id="PF05977">
    <property type="entry name" value="MFS_3"/>
    <property type="match status" value="1"/>
</dbReference>
<keyword evidence="2" id="KW-0813">Transport</keyword>
<evidence type="ECO:0000256" key="3">
    <source>
        <dbReference type="ARBA" id="ARBA00022475"/>
    </source>
</evidence>
<keyword evidence="9" id="KW-1185">Reference proteome</keyword>
<dbReference type="GO" id="GO:0005886">
    <property type="term" value="C:plasma membrane"/>
    <property type="evidence" value="ECO:0007669"/>
    <property type="project" value="UniProtKB-SubCell"/>
</dbReference>
<protein>
    <submittedName>
        <fullName evidence="8">Predicted arabinose efflux permease, MFS family</fullName>
    </submittedName>
</protein>
<evidence type="ECO:0000256" key="7">
    <source>
        <dbReference type="SAM" id="Phobius"/>
    </source>
</evidence>
<evidence type="ECO:0000256" key="5">
    <source>
        <dbReference type="ARBA" id="ARBA00022989"/>
    </source>
</evidence>
<dbReference type="InterPro" id="IPR010290">
    <property type="entry name" value="TM_effector"/>
</dbReference>
<dbReference type="Proteomes" id="UP000192840">
    <property type="component" value="Unassembled WGS sequence"/>
</dbReference>
<dbReference type="eggNOG" id="COG2814">
    <property type="taxonomic scope" value="Bacteria"/>
</dbReference>
<dbReference type="STRING" id="40571.SAMN05660733_02962"/>
<feature type="transmembrane region" description="Helical" evidence="7">
    <location>
        <begin position="310"/>
        <end position="332"/>
    </location>
</feature>